<feature type="transmembrane region" description="Helical" evidence="1">
    <location>
        <begin position="40"/>
        <end position="61"/>
    </location>
</feature>
<keyword evidence="1" id="KW-0472">Membrane</keyword>
<feature type="transmembrane region" description="Helical" evidence="1">
    <location>
        <begin position="81"/>
        <end position="99"/>
    </location>
</feature>
<proteinExistence type="predicted"/>
<evidence type="ECO:0000313" key="2">
    <source>
        <dbReference type="EMBL" id="SFZ94270.1"/>
    </source>
</evidence>
<sequence>MEEFLTKNFNFITYGFELLAALAGIFYYKKFKNTTTEYFIYFLIYIFFVEFIGTSLLYFATSPPIKLIRSIGIRSINWYNLFWFFGSILFVLFYFHSLIKIKLFKVIIKIVAALFSLIMLGHFTLHFEIFMNSHPKIYQFLGLLATFICISLYFIEFLKSDSILYIFKTFGFYASLGLFIWWLIITPIIFFDHYNTISDWSFVNLKRQIFLFANIFMYLTFTFALIYCKPENDKDLD</sequence>
<feature type="transmembrane region" description="Helical" evidence="1">
    <location>
        <begin position="137"/>
        <end position="158"/>
    </location>
</feature>
<protein>
    <submittedName>
        <fullName evidence="2">Uncharacterized protein</fullName>
    </submittedName>
</protein>
<feature type="transmembrane region" description="Helical" evidence="1">
    <location>
        <begin position="209"/>
        <end position="228"/>
    </location>
</feature>
<evidence type="ECO:0000256" key="1">
    <source>
        <dbReference type="SAM" id="Phobius"/>
    </source>
</evidence>
<dbReference type="Proteomes" id="UP000182544">
    <property type="component" value="Unassembled WGS sequence"/>
</dbReference>
<reference evidence="2 3" key="1">
    <citation type="submission" date="2016-10" db="EMBL/GenBank/DDBJ databases">
        <authorList>
            <person name="de Groot N.N."/>
        </authorList>
    </citation>
    <scope>NUCLEOTIDE SEQUENCE [LARGE SCALE GENOMIC DNA]</scope>
    <source>
        <strain evidence="2 3">DSM 18180</strain>
    </source>
</reference>
<name>A0A1K2IPP1_9FLAO</name>
<keyword evidence="1" id="KW-1133">Transmembrane helix</keyword>
<feature type="transmembrane region" description="Helical" evidence="1">
    <location>
        <begin position="106"/>
        <end position="125"/>
    </location>
</feature>
<keyword evidence="1" id="KW-0812">Transmembrane</keyword>
<keyword evidence="3" id="KW-1185">Reference proteome</keyword>
<gene>
    <name evidence="2" type="ORF">SAMN05428642_10437</name>
</gene>
<dbReference type="EMBL" id="FPKV01000004">
    <property type="protein sequence ID" value="SFZ94270.1"/>
    <property type="molecule type" value="Genomic_DNA"/>
</dbReference>
<dbReference type="STRING" id="369401.SAMN05428642_10437"/>
<evidence type="ECO:0000313" key="3">
    <source>
        <dbReference type="Proteomes" id="UP000182544"/>
    </source>
</evidence>
<dbReference type="AlphaFoldDB" id="A0A1K2IPP1"/>
<feature type="transmembrane region" description="Helical" evidence="1">
    <location>
        <begin position="12"/>
        <end position="28"/>
    </location>
</feature>
<feature type="transmembrane region" description="Helical" evidence="1">
    <location>
        <begin position="170"/>
        <end position="189"/>
    </location>
</feature>
<organism evidence="2 3">
    <name type="scientific">Flaviramulus basaltis</name>
    <dbReference type="NCBI Taxonomy" id="369401"/>
    <lineage>
        <taxon>Bacteria</taxon>
        <taxon>Pseudomonadati</taxon>
        <taxon>Bacteroidota</taxon>
        <taxon>Flavobacteriia</taxon>
        <taxon>Flavobacteriales</taxon>
        <taxon>Flavobacteriaceae</taxon>
        <taxon>Flaviramulus</taxon>
    </lineage>
</organism>
<accession>A0A1K2IPP1</accession>